<comment type="caution">
    <text evidence="1">The sequence shown here is derived from an EMBL/GenBank/DDBJ whole genome shotgun (WGS) entry which is preliminary data.</text>
</comment>
<dbReference type="Proteomes" id="UP001323617">
    <property type="component" value="Unassembled WGS sequence"/>
</dbReference>
<evidence type="ECO:0000313" key="2">
    <source>
        <dbReference type="Proteomes" id="UP001323617"/>
    </source>
</evidence>
<name>A0ABR0IHG1_9PEZI</name>
<dbReference type="Gene3D" id="1.25.10.10">
    <property type="entry name" value="Leucine-rich Repeat Variant"/>
    <property type="match status" value="1"/>
</dbReference>
<accession>A0ABR0IHG1</accession>
<dbReference type="GeneID" id="87960770"/>
<dbReference type="EMBL" id="JAFFHC010000002">
    <property type="protein sequence ID" value="KAK4679567.1"/>
    <property type="molecule type" value="Genomic_DNA"/>
</dbReference>
<evidence type="ECO:0000313" key="1">
    <source>
        <dbReference type="EMBL" id="KAK4679567.1"/>
    </source>
</evidence>
<dbReference type="RefSeq" id="XP_062803037.1">
    <property type="nucleotide sequence ID" value="XM_062940244.1"/>
</dbReference>
<proteinExistence type="predicted"/>
<organism evidence="1 2">
    <name type="scientific">Podospora pseudoanserina</name>
    <dbReference type="NCBI Taxonomy" id="2609844"/>
    <lineage>
        <taxon>Eukaryota</taxon>
        <taxon>Fungi</taxon>
        <taxon>Dikarya</taxon>
        <taxon>Ascomycota</taxon>
        <taxon>Pezizomycotina</taxon>
        <taxon>Sordariomycetes</taxon>
        <taxon>Sordariomycetidae</taxon>
        <taxon>Sordariales</taxon>
        <taxon>Podosporaceae</taxon>
        <taxon>Podospora</taxon>
    </lineage>
</organism>
<reference evidence="1 2" key="1">
    <citation type="journal article" date="2023" name="bioRxiv">
        <title>High-quality genome assemblies of four members of thePodospora anserinaspecies complex.</title>
        <authorList>
            <person name="Ament-Velasquez S.L."/>
            <person name="Vogan A.A."/>
            <person name="Wallerman O."/>
            <person name="Hartmann F."/>
            <person name="Gautier V."/>
            <person name="Silar P."/>
            <person name="Giraud T."/>
            <person name="Johannesson H."/>
        </authorList>
    </citation>
    <scope>NUCLEOTIDE SEQUENCE [LARGE SCALE GENOMIC DNA]</scope>
    <source>
        <strain evidence="1 2">CBS 124.78</strain>
    </source>
</reference>
<keyword evidence="2" id="KW-1185">Reference proteome</keyword>
<gene>
    <name evidence="1" type="ORF">QC764_0036090</name>
</gene>
<dbReference type="InterPro" id="IPR011989">
    <property type="entry name" value="ARM-like"/>
</dbReference>
<sequence>MLGVMINFCVYYPPAGETLAGEGGLEGLIGVFADNHLKMADADSMEKTQLNVALGYLSILLGYLCLHEPIKERFVRVHPKKSLQPLLDSVNEFIALHIKAAGVNGEGGKGGVRLRG</sequence>
<protein>
    <submittedName>
        <fullName evidence="1">Uncharacterized protein</fullName>
    </submittedName>
</protein>